<protein>
    <submittedName>
        <fullName evidence="8">Inorganic phosphate transporter 2-1</fullName>
    </submittedName>
</protein>
<evidence type="ECO:0000313" key="9">
    <source>
        <dbReference type="Proteomes" id="UP001604277"/>
    </source>
</evidence>
<comment type="subcellular location">
    <subcellularLocation>
        <location evidence="1">Membrane</location>
        <topology evidence="1">Multi-pass membrane protein</topology>
    </subcellularLocation>
</comment>
<feature type="transmembrane region" description="Helical" evidence="7">
    <location>
        <begin position="110"/>
        <end position="130"/>
    </location>
</feature>
<dbReference type="PANTHER" id="PTHR11101">
    <property type="entry name" value="PHOSPHATE TRANSPORTER"/>
    <property type="match status" value="1"/>
</dbReference>
<proteinExistence type="predicted"/>
<evidence type="ECO:0000313" key="8">
    <source>
        <dbReference type="EMBL" id="KAL2495347.1"/>
    </source>
</evidence>
<keyword evidence="6 7" id="KW-0472">Membrane</keyword>
<feature type="transmembrane region" description="Helical" evidence="7">
    <location>
        <begin position="142"/>
        <end position="160"/>
    </location>
</feature>
<evidence type="ECO:0000256" key="4">
    <source>
        <dbReference type="ARBA" id="ARBA00022692"/>
    </source>
</evidence>
<evidence type="ECO:0000256" key="3">
    <source>
        <dbReference type="ARBA" id="ARBA00022592"/>
    </source>
</evidence>
<keyword evidence="5 7" id="KW-1133">Transmembrane helix</keyword>
<dbReference type="AlphaFoldDB" id="A0ABD1S3S6"/>
<evidence type="ECO:0000256" key="1">
    <source>
        <dbReference type="ARBA" id="ARBA00004141"/>
    </source>
</evidence>
<evidence type="ECO:0000256" key="7">
    <source>
        <dbReference type="SAM" id="Phobius"/>
    </source>
</evidence>
<keyword evidence="3" id="KW-0592">Phosphate transport</keyword>
<keyword evidence="2" id="KW-0813">Transport</keyword>
<accession>A0ABD1S3S6</accession>
<keyword evidence="9" id="KW-1185">Reference proteome</keyword>
<organism evidence="8 9">
    <name type="scientific">Forsythia ovata</name>
    <dbReference type="NCBI Taxonomy" id="205694"/>
    <lineage>
        <taxon>Eukaryota</taxon>
        <taxon>Viridiplantae</taxon>
        <taxon>Streptophyta</taxon>
        <taxon>Embryophyta</taxon>
        <taxon>Tracheophyta</taxon>
        <taxon>Spermatophyta</taxon>
        <taxon>Magnoliopsida</taxon>
        <taxon>eudicotyledons</taxon>
        <taxon>Gunneridae</taxon>
        <taxon>Pentapetalae</taxon>
        <taxon>asterids</taxon>
        <taxon>lamiids</taxon>
        <taxon>Lamiales</taxon>
        <taxon>Oleaceae</taxon>
        <taxon>Forsythieae</taxon>
        <taxon>Forsythia</taxon>
    </lineage>
</organism>
<dbReference type="InterPro" id="IPR001204">
    <property type="entry name" value="Phos_transporter"/>
</dbReference>
<keyword evidence="4 7" id="KW-0812">Transmembrane</keyword>
<dbReference type="EMBL" id="JBFOLJ010000011">
    <property type="protein sequence ID" value="KAL2495347.1"/>
    <property type="molecule type" value="Genomic_DNA"/>
</dbReference>
<evidence type="ECO:0000256" key="2">
    <source>
        <dbReference type="ARBA" id="ARBA00022448"/>
    </source>
</evidence>
<dbReference type="PANTHER" id="PTHR11101:SF80">
    <property type="entry name" value="PHOSPHATE TRANSPORTER"/>
    <property type="match status" value="1"/>
</dbReference>
<dbReference type="GO" id="GO:0016020">
    <property type="term" value="C:membrane"/>
    <property type="evidence" value="ECO:0007669"/>
    <property type="project" value="UniProtKB-SubCell"/>
</dbReference>
<evidence type="ECO:0000256" key="5">
    <source>
        <dbReference type="ARBA" id="ARBA00022989"/>
    </source>
</evidence>
<reference evidence="9" key="1">
    <citation type="submission" date="2024-07" db="EMBL/GenBank/DDBJ databases">
        <title>Two chromosome-level genome assemblies of Korean endemic species Abeliophyllum distichum and Forsythia ovata (Oleaceae).</title>
        <authorList>
            <person name="Jang H."/>
        </authorList>
    </citation>
    <scope>NUCLEOTIDE SEQUENCE [LARGE SCALE GENOMIC DNA]</scope>
</reference>
<comment type="caution">
    <text evidence="8">The sequence shown here is derived from an EMBL/GenBank/DDBJ whole genome shotgun (WGS) entry which is preliminary data.</text>
</comment>
<evidence type="ECO:0000256" key="6">
    <source>
        <dbReference type="ARBA" id="ARBA00023136"/>
    </source>
</evidence>
<dbReference type="Proteomes" id="UP001604277">
    <property type="component" value="Unassembled WGS sequence"/>
</dbReference>
<gene>
    <name evidence="8" type="ORF">Fot_39104</name>
</gene>
<dbReference type="GO" id="GO:0006817">
    <property type="term" value="P:phosphate ion transport"/>
    <property type="evidence" value="ECO:0007669"/>
    <property type="project" value="UniProtKB-KW"/>
</dbReference>
<sequence>MNFCCLSFTRNTSLSLLKHRSSVFCNESRFPKKELLIFKPQQPLSKSSISLVRLGKHGFIRPFAVLSSFAEAEGEEGNRVLEVKEHQENVKSDNDELPGMAKAFHISSNTASAISICIAFAALTFPLFMTSLGQGLSFKTKLLSYVTLLFGFYMAWNIGANDVSNAMGTSVGSGAFVSNAMLQCLKCHGNISWFWGFVSPAGRFDSCSTEFSRALLMGTHVSNTMQKGILVADVFQGKDTKFVNMCLHLLMLLKCSV</sequence>
<name>A0ABD1S3S6_9LAMI</name>